<dbReference type="Proteomes" id="UP001359886">
    <property type="component" value="Unassembled WGS sequence"/>
</dbReference>
<dbReference type="AlphaFoldDB" id="A0AAW9RA87"/>
<gene>
    <name evidence="1" type="ORF">V3330_13135</name>
</gene>
<reference evidence="1 2" key="1">
    <citation type="submission" date="2024-02" db="EMBL/GenBank/DDBJ databases">
        <title>A novel Wenzhouxiangellaceae bacterium, isolated from coastal sediments.</title>
        <authorList>
            <person name="Du Z.-J."/>
            <person name="Ye Y.-Q."/>
            <person name="Zhang X.-Y."/>
        </authorList>
    </citation>
    <scope>NUCLEOTIDE SEQUENCE [LARGE SCALE GENOMIC DNA]</scope>
    <source>
        <strain evidence="1 2">CH-27</strain>
    </source>
</reference>
<keyword evidence="2" id="KW-1185">Reference proteome</keyword>
<comment type="caution">
    <text evidence="1">The sequence shown here is derived from an EMBL/GenBank/DDBJ whole genome shotgun (WGS) entry which is preliminary data.</text>
</comment>
<organism evidence="1 2">
    <name type="scientific">Elongatibacter sediminis</name>
    <dbReference type="NCBI Taxonomy" id="3119006"/>
    <lineage>
        <taxon>Bacteria</taxon>
        <taxon>Pseudomonadati</taxon>
        <taxon>Pseudomonadota</taxon>
        <taxon>Gammaproteobacteria</taxon>
        <taxon>Chromatiales</taxon>
        <taxon>Wenzhouxiangellaceae</taxon>
        <taxon>Elongatibacter</taxon>
    </lineage>
</organism>
<dbReference type="RefSeq" id="WP_354695890.1">
    <property type="nucleotide sequence ID" value="NZ_JAZHOG010000008.1"/>
</dbReference>
<evidence type="ECO:0000313" key="2">
    <source>
        <dbReference type="Proteomes" id="UP001359886"/>
    </source>
</evidence>
<dbReference type="Gene3D" id="3.40.50.300">
    <property type="entry name" value="P-loop containing nucleotide triphosphate hydrolases"/>
    <property type="match status" value="1"/>
</dbReference>
<protein>
    <recommendedName>
        <fullName evidence="3">Sulfotransferase domain-containing protein</fullName>
    </recommendedName>
</protein>
<dbReference type="InterPro" id="IPR027417">
    <property type="entry name" value="P-loop_NTPase"/>
</dbReference>
<evidence type="ECO:0000313" key="1">
    <source>
        <dbReference type="EMBL" id="MEJ8568570.1"/>
    </source>
</evidence>
<sequence length="249" mass="27657">MTDRSELRVIVSLCKSGSTALIHSLAHADGVSCYMQTVKSGQRTHGTPDYGIYRQHHEGTALGKETIGPRTLADCTLAVFPDDAAIRATRPVFLLRDPRDTWATWSRAGWGSLERFLTAYEHLLNLYDRAQALGVGTVFRYEAFGEDVERAFRELSAALGIGFTPDMIDWRLRFPDETPVIWRADVQADVDRGLSDSARRATGFRYRRSPQSITPAARAAIEARVGRRYRQLVSRPQVIGSACPAADSA</sequence>
<name>A0AAW9RA87_9GAMM</name>
<proteinExistence type="predicted"/>
<evidence type="ECO:0008006" key="3">
    <source>
        <dbReference type="Google" id="ProtNLM"/>
    </source>
</evidence>
<accession>A0AAW9RA87</accession>
<dbReference type="EMBL" id="JAZHOG010000008">
    <property type="protein sequence ID" value="MEJ8568570.1"/>
    <property type="molecule type" value="Genomic_DNA"/>
</dbReference>
<dbReference type="SUPFAM" id="SSF52540">
    <property type="entry name" value="P-loop containing nucleoside triphosphate hydrolases"/>
    <property type="match status" value="1"/>
</dbReference>